<keyword evidence="4" id="KW-1185">Reference proteome</keyword>
<reference evidence="2" key="1">
    <citation type="submission" date="2017-05" db="EMBL/GenBank/DDBJ databases">
        <title>The Genome Sequence of Enterococcus sp. 9E7_DIV0242.</title>
        <authorList>
            <consortium name="The Broad Institute Genomics Platform"/>
            <consortium name="The Broad Institute Genomic Center for Infectious Diseases"/>
            <person name="Earl A."/>
            <person name="Manson A."/>
            <person name="Schwartman J."/>
            <person name="Gilmore M."/>
            <person name="Abouelleil A."/>
            <person name="Cao P."/>
            <person name="Chapman S."/>
            <person name="Cusick C."/>
            <person name="Shea T."/>
            <person name="Young S."/>
            <person name="Neafsey D."/>
            <person name="Nusbaum C."/>
            <person name="Birren B."/>
        </authorList>
    </citation>
    <scope>NUCLEOTIDE SEQUENCE [LARGE SCALE GENOMIC DNA]</scope>
    <source>
        <strain evidence="2">9E7_DIV0242</strain>
    </source>
</reference>
<keyword evidence="1" id="KW-1133">Transmembrane helix</keyword>
<evidence type="ECO:0000256" key="1">
    <source>
        <dbReference type="SAM" id="Phobius"/>
    </source>
</evidence>
<reference evidence="3" key="2">
    <citation type="submission" date="2017-05" db="EMBL/GenBank/DDBJ databases">
        <authorList>
            <consortium name="The Broad Institute Genomics Platform"/>
            <consortium name="The Broad Institute Genomic Center for Infectious Diseases"/>
            <person name="Earl A."/>
            <person name="Manson A."/>
            <person name="Schwartman J."/>
            <person name="Gilmore M."/>
            <person name="Abouelleil A."/>
            <person name="Cao P."/>
            <person name="Chapman S."/>
            <person name="Cusick C."/>
            <person name="Shea T."/>
            <person name="Young S."/>
            <person name="Neafsey D."/>
            <person name="Nusbaum C."/>
            <person name="Birren B."/>
        </authorList>
    </citation>
    <scope>NUCLEOTIDE SEQUENCE</scope>
    <source>
        <strain evidence="3">9E7_DIV0242</strain>
    </source>
</reference>
<sequence length="223" mass="25609">MGLELLDWLLIGLIAATVIFLALLLAYLVGFFFTSRKLSVVKKKRPKKKKNRRKWAGQIRKIEQKKKTYIKLILLFLFLSGLCGGGGYYTKYYQMTNLAEKDKEALVQGYFLMTTIEEQLNEATETDSPKRVQGTVYDLSARLASYGATTPDGRLSKDGYLLLKRLYQSMKELGLILTSVTEETIQKPEAIEEYMGDIQKVKAHQKKVFEHFRINESSLKQDM</sequence>
<keyword evidence="1" id="KW-0812">Transmembrane</keyword>
<feature type="transmembrane region" description="Helical" evidence="1">
    <location>
        <begin position="6"/>
        <end position="34"/>
    </location>
</feature>
<evidence type="ECO:0000313" key="3">
    <source>
        <dbReference type="EMBL" id="WYJ91689.1"/>
    </source>
</evidence>
<evidence type="ECO:0000313" key="4">
    <source>
        <dbReference type="Proteomes" id="UP000195141"/>
    </source>
</evidence>
<dbReference type="RefSeq" id="WP_086350730.1">
    <property type="nucleotide sequence ID" value="NZ_CP147247.1"/>
</dbReference>
<dbReference type="EMBL" id="NGMM01000007">
    <property type="protein sequence ID" value="OTP11652.1"/>
    <property type="molecule type" value="Genomic_DNA"/>
</dbReference>
<organism evidence="2">
    <name type="scientific">Candidatus Enterococcus clewellii</name>
    <dbReference type="NCBI Taxonomy" id="1834193"/>
    <lineage>
        <taxon>Bacteria</taxon>
        <taxon>Bacillati</taxon>
        <taxon>Bacillota</taxon>
        <taxon>Bacilli</taxon>
        <taxon>Lactobacillales</taxon>
        <taxon>Enterococcaceae</taxon>
        <taxon>Enterococcus</taxon>
    </lineage>
</organism>
<protein>
    <submittedName>
        <fullName evidence="2">Uncharacterized protein</fullName>
    </submittedName>
</protein>
<dbReference type="OrthoDB" id="2185431at2"/>
<evidence type="ECO:0000313" key="2">
    <source>
        <dbReference type="EMBL" id="OTP11652.1"/>
    </source>
</evidence>
<dbReference type="EMBL" id="CP147247">
    <property type="protein sequence ID" value="WYJ91689.1"/>
    <property type="molecule type" value="Genomic_DNA"/>
</dbReference>
<proteinExistence type="predicted"/>
<feature type="transmembrane region" description="Helical" evidence="1">
    <location>
        <begin position="69"/>
        <end position="89"/>
    </location>
</feature>
<gene>
    <name evidence="3" type="ORF">A5888_003457</name>
    <name evidence="2" type="ORF">A5888_003751</name>
</gene>
<dbReference type="AlphaFoldDB" id="A0A242K2G1"/>
<keyword evidence="1" id="KW-0472">Membrane</keyword>
<accession>A0A242K2G1</accession>
<name>A0A242K2G1_9ENTE</name>
<reference evidence="3" key="3">
    <citation type="submission" date="2024-03" db="EMBL/GenBank/DDBJ databases">
        <title>The Genome Sequence of Enterococcus sp. DIV0242b.</title>
        <authorList>
            <consortium name="The Broad Institute Genomics Platform"/>
            <consortium name="The Broad Institute Microbial Omics Core"/>
            <consortium name="The Broad Institute Genomic Center for Infectious Diseases"/>
            <person name="Earl A."/>
            <person name="Manson A."/>
            <person name="Gilmore M."/>
            <person name="Schwartman J."/>
            <person name="Shea T."/>
            <person name="Abouelleil A."/>
            <person name="Cao P."/>
            <person name="Chapman S."/>
            <person name="Cusick C."/>
            <person name="Young S."/>
            <person name="Neafsey D."/>
            <person name="Nusbaum C."/>
            <person name="Birren B."/>
        </authorList>
    </citation>
    <scope>NUCLEOTIDE SEQUENCE</scope>
    <source>
        <strain evidence="3">9E7_DIV0242</strain>
    </source>
</reference>
<dbReference type="Proteomes" id="UP000195141">
    <property type="component" value="Chromosome"/>
</dbReference>